<accession>A0A1H9ULW0</accession>
<dbReference type="Gene3D" id="3.10.129.10">
    <property type="entry name" value="Hotdog Thioesterase"/>
    <property type="match status" value="1"/>
</dbReference>
<organism evidence="2 4">
    <name type="scientific">Pseudomonas soli</name>
    <dbReference type="NCBI Taxonomy" id="1306993"/>
    <lineage>
        <taxon>Bacteria</taxon>
        <taxon>Pseudomonadati</taxon>
        <taxon>Pseudomonadota</taxon>
        <taxon>Gammaproteobacteria</taxon>
        <taxon>Pseudomonadales</taxon>
        <taxon>Pseudomonadaceae</taxon>
        <taxon>Pseudomonas</taxon>
    </lineage>
</organism>
<reference evidence="3" key="2">
    <citation type="submission" date="2021-08" db="EMBL/GenBank/DDBJ databases">
        <authorList>
            <person name="Yaryura P.M."/>
            <person name="Bianco M.I."/>
            <person name="Morais C."/>
            <person name="Setubal J.C."/>
        </authorList>
    </citation>
    <scope>NUCLEOTIDE SEQUENCE</scope>
    <source>
        <strain evidence="3">AP1</strain>
    </source>
</reference>
<dbReference type="RefSeq" id="WP_052062209.1">
    <property type="nucleotide sequence ID" value="NZ_CATKPM010000009.1"/>
</dbReference>
<dbReference type="PANTHER" id="PTHR12475">
    <property type="match status" value="1"/>
</dbReference>
<protein>
    <submittedName>
        <fullName evidence="2">Acyl-CoA thioesterase FadM</fullName>
    </submittedName>
    <submittedName>
        <fullName evidence="1">Thioesterase family protein</fullName>
    </submittedName>
</protein>
<dbReference type="InterPro" id="IPR051490">
    <property type="entry name" value="THEM6_lcsJ_thioesterase"/>
</dbReference>
<dbReference type="EMBL" id="JAZDQQ010000046">
    <property type="protein sequence ID" value="MEE1883703.1"/>
    <property type="molecule type" value="Genomic_DNA"/>
</dbReference>
<evidence type="ECO:0000313" key="5">
    <source>
        <dbReference type="Proteomes" id="UP001329505"/>
    </source>
</evidence>
<dbReference type="InterPro" id="IPR029069">
    <property type="entry name" value="HotDog_dom_sf"/>
</dbReference>
<evidence type="ECO:0000313" key="1">
    <source>
        <dbReference type="EMBL" id="MEE1883703.1"/>
    </source>
</evidence>
<proteinExistence type="predicted"/>
<dbReference type="CDD" id="cd00586">
    <property type="entry name" value="4HBT"/>
    <property type="match status" value="1"/>
</dbReference>
<dbReference type="Pfam" id="PF13279">
    <property type="entry name" value="4HBT_2"/>
    <property type="match status" value="1"/>
</dbReference>
<dbReference type="Proteomes" id="UP000199221">
    <property type="component" value="Unassembled WGS sequence"/>
</dbReference>
<dbReference type="GeneID" id="93678122"/>
<sequence>MNLYIRLLLAILRGFFKPPMALTETLQRTLRVWPNDIDINKHMNNGRYMTIVDLFMLELCLRAKILIPAFKLGWKPMLGGNLVVYKKQLSMFEQYTAEFSICCLDESWTYFQYTFFNRAGEVVVTGYSKGAWVGRKGLVANAVIAEKLKVEPTTAPMPEAIRKWLEAEAHVLGKA</sequence>
<gene>
    <name evidence="3" type="ORF">K7K07_15620</name>
    <name evidence="2" type="ORF">SAMN05216230_1263</name>
    <name evidence="1" type="ORF">V0R55_26425</name>
</gene>
<evidence type="ECO:0000313" key="2">
    <source>
        <dbReference type="EMBL" id="SES10520.1"/>
    </source>
</evidence>
<name>A0A1H9ULW0_9PSED</name>
<reference evidence="1 5" key="3">
    <citation type="submission" date="2024-01" db="EMBL/GenBank/DDBJ databases">
        <title>Unpublished Manusciprt.</title>
        <authorList>
            <person name="Duman M."/>
            <person name="Valdes E.G."/>
            <person name="Ajmi N."/>
            <person name="Altun S."/>
            <person name="Saticioglu I.B."/>
        </authorList>
    </citation>
    <scope>NUCLEOTIDE SEQUENCE [LARGE SCALE GENOMIC DNA]</scope>
    <source>
        <strain evidence="1 5">139P</strain>
    </source>
</reference>
<evidence type="ECO:0000313" key="3">
    <source>
        <dbReference type="EMBL" id="UXZ43505.1"/>
    </source>
</evidence>
<dbReference type="Proteomes" id="UP001209279">
    <property type="component" value="Chromosome"/>
</dbReference>
<keyword evidence="5" id="KW-1185">Reference proteome</keyword>
<dbReference type="EMBL" id="CP083803">
    <property type="protein sequence ID" value="UXZ43505.1"/>
    <property type="molecule type" value="Genomic_DNA"/>
</dbReference>
<dbReference type="AlphaFoldDB" id="A0A1H9ULW0"/>
<dbReference type="SUPFAM" id="SSF54637">
    <property type="entry name" value="Thioesterase/thiol ester dehydrase-isomerase"/>
    <property type="match status" value="1"/>
</dbReference>
<dbReference type="EMBL" id="FOEQ01000026">
    <property type="protein sequence ID" value="SES10520.1"/>
    <property type="molecule type" value="Genomic_DNA"/>
</dbReference>
<reference evidence="2 4" key="1">
    <citation type="submission" date="2016-10" db="EMBL/GenBank/DDBJ databases">
        <authorList>
            <person name="de Groot N.N."/>
        </authorList>
    </citation>
    <scope>NUCLEOTIDE SEQUENCE [LARGE SCALE GENOMIC DNA]</scope>
    <source>
        <strain evidence="2 4">LMG 27941</strain>
    </source>
</reference>
<evidence type="ECO:0000313" key="4">
    <source>
        <dbReference type="Proteomes" id="UP000199221"/>
    </source>
</evidence>
<dbReference type="Proteomes" id="UP001329505">
    <property type="component" value="Unassembled WGS sequence"/>
</dbReference>
<dbReference type="PANTHER" id="PTHR12475:SF4">
    <property type="entry name" value="PROTEIN THEM6"/>
    <property type="match status" value="1"/>
</dbReference>